<evidence type="ECO:0000313" key="2">
    <source>
        <dbReference type="Proteomes" id="UP000076962"/>
    </source>
</evidence>
<keyword evidence="2" id="KW-1185">Reference proteome</keyword>
<dbReference type="EMBL" id="LUTY01001446">
    <property type="protein sequence ID" value="OAD21707.1"/>
    <property type="molecule type" value="Genomic_DNA"/>
</dbReference>
<dbReference type="Proteomes" id="UP000076962">
    <property type="component" value="Unassembled WGS sequence"/>
</dbReference>
<reference evidence="1 2" key="1">
    <citation type="submission" date="2016-05" db="EMBL/GenBank/DDBJ databases">
        <title>Single-cell genome of chain-forming Candidatus Thiomargarita nelsonii and comparison to other large sulfur-oxidizing bacteria.</title>
        <authorList>
            <person name="Winkel M."/>
            <person name="Salman V."/>
            <person name="Woyke T."/>
            <person name="Schulz-Vogt H."/>
            <person name="Richter M."/>
            <person name="Flood B."/>
            <person name="Bailey J."/>
            <person name="Amann R."/>
            <person name="Mussmann M."/>
        </authorList>
    </citation>
    <scope>NUCLEOTIDE SEQUENCE [LARGE SCALE GENOMIC DNA]</scope>
    <source>
        <strain evidence="1 2">THI036</strain>
    </source>
</reference>
<dbReference type="AlphaFoldDB" id="A0A176S1A6"/>
<proteinExistence type="predicted"/>
<evidence type="ECO:0000313" key="1">
    <source>
        <dbReference type="EMBL" id="OAD21707.1"/>
    </source>
</evidence>
<accession>A0A176S1A6</accession>
<gene>
    <name evidence="1" type="ORF">THIOM_002520</name>
</gene>
<name>A0A176S1A6_9GAMM</name>
<protein>
    <submittedName>
        <fullName evidence="1">Secreted protein</fullName>
    </submittedName>
</protein>
<organism evidence="1 2">
    <name type="scientific">Candidatus Thiomargarita nelsonii</name>
    <dbReference type="NCBI Taxonomy" id="1003181"/>
    <lineage>
        <taxon>Bacteria</taxon>
        <taxon>Pseudomonadati</taxon>
        <taxon>Pseudomonadota</taxon>
        <taxon>Gammaproteobacteria</taxon>
        <taxon>Thiotrichales</taxon>
        <taxon>Thiotrichaceae</taxon>
        <taxon>Thiomargarita</taxon>
    </lineage>
</organism>
<comment type="caution">
    <text evidence="1">The sequence shown here is derived from an EMBL/GenBank/DDBJ whole genome shotgun (WGS) entry which is preliminary data.</text>
</comment>
<sequence>MAATDSSKINFGLLLNKTEDNYMSKRSQRRLTTISVGLAMALTANLASAADIGPLPPLKIDKAK</sequence>